<proteinExistence type="predicted"/>
<dbReference type="PROSITE" id="PS51257">
    <property type="entry name" value="PROKAR_LIPOPROTEIN"/>
    <property type="match status" value="1"/>
</dbReference>
<dbReference type="Proteomes" id="UP000054387">
    <property type="component" value="Unassembled WGS sequence"/>
</dbReference>
<dbReference type="InterPro" id="IPR052738">
    <property type="entry name" value="ABC-Tungstate_binding"/>
</dbReference>
<reference evidence="2 3" key="1">
    <citation type="submission" date="2015-12" db="EMBL/GenBank/DDBJ databases">
        <title>Haloprofundus marisrubri gen. nov., sp. nov., an extremely halophilic archaeon isolated from the Discovery deep brine-seawater interface in the Red Sea.</title>
        <authorList>
            <person name="Zhang G."/>
            <person name="Stingl U."/>
            <person name="Rashid M."/>
        </authorList>
    </citation>
    <scope>NUCLEOTIDE SEQUENCE [LARGE SCALE GENOMIC DNA]</scope>
    <source>
        <strain evidence="2 3">SB9</strain>
    </source>
</reference>
<dbReference type="SUPFAM" id="SSF53850">
    <property type="entry name" value="Periplasmic binding protein-like II"/>
    <property type="match status" value="1"/>
</dbReference>
<dbReference type="PANTHER" id="PTHR37945">
    <property type="entry name" value="EXTRACELLULAR TUNGSTATE BINDING PROTEIN"/>
    <property type="match status" value="1"/>
</dbReference>
<comment type="caution">
    <text evidence="2">The sequence shown here is derived from an EMBL/GenBank/DDBJ whole genome shotgun (WGS) entry which is preliminary data.</text>
</comment>
<dbReference type="AlphaFoldDB" id="A0A0W1RA38"/>
<dbReference type="EMBL" id="LOPU01000018">
    <property type="protein sequence ID" value="KTG10154.1"/>
    <property type="molecule type" value="Genomic_DNA"/>
</dbReference>
<dbReference type="Pfam" id="PF12849">
    <property type="entry name" value="PBP_like_2"/>
    <property type="match status" value="1"/>
</dbReference>
<dbReference type="InterPro" id="IPR024370">
    <property type="entry name" value="PBP_domain"/>
</dbReference>
<dbReference type="OrthoDB" id="14917at2157"/>
<feature type="domain" description="PBP" evidence="1">
    <location>
        <begin position="43"/>
        <end position="267"/>
    </location>
</feature>
<dbReference type="PANTHER" id="PTHR37945:SF1">
    <property type="entry name" value="EXTRACELLULAR TUNGSTATE BINDING PROTEIN"/>
    <property type="match status" value="1"/>
</dbReference>
<name>A0A0W1RA38_9EURY</name>
<evidence type="ECO:0000313" key="2">
    <source>
        <dbReference type="EMBL" id="KTG10154.1"/>
    </source>
</evidence>
<protein>
    <submittedName>
        <fullName evidence="2">Molybdenum transporter</fullName>
    </submittedName>
</protein>
<evidence type="ECO:0000259" key="1">
    <source>
        <dbReference type="Pfam" id="PF12849"/>
    </source>
</evidence>
<evidence type="ECO:0000313" key="3">
    <source>
        <dbReference type="Proteomes" id="UP000054387"/>
    </source>
</evidence>
<accession>A0A0W1RA38</accession>
<dbReference type="RefSeq" id="WP_058581509.1">
    <property type="nucleotide sequence ID" value="NZ_LOPU01000018.1"/>
</dbReference>
<sequence>MDRRHFLGAAVGTTAALGGCARRDNAADRASVTGEESGSDTGALTLATATTAYDTGLLDVLHAAFERRFGTRVRTLVKGTGAALETARTGDADVVLVHARSAEDAFIREGHGVNRRDLMYNDFLVVGPEDDPAGVADADGPLEALRRIADSEALFLSRGDDSGTHQRERQLWDAAAVEPGGSWYQATGDGMAATLRQAGQRGAYALSDRGTYRVTAGETGLVVHLAGPLSGGSERLRNDYGVVLTNPARHDVNYELATAYLGFLTGSEGQKLIQRHTADDERLFVPNALSATPRFEQYVPTRWASGNDEDDVREHEHASR</sequence>
<dbReference type="Gene3D" id="3.40.190.10">
    <property type="entry name" value="Periplasmic binding protein-like II"/>
    <property type="match status" value="2"/>
</dbReference>
<dbReference type="STRING" id="1514971.AUR64_11210"/>
<gene>
    <name evidence="2" type="ORF">AUR64_11210</name>
</gene>
<keyword evidence="3" id="KW-1185">Reference proteome</keyword>
<organism evidence="2 3">
    <name type="scientific">Haloprofundus marisrubri</name>
    <dbReference type="NCBI Taxonomy" id="1514971"/>
    <lineage>
        <taxon>Archaea</taxon>
        <taxon>Methanobacteriati</taxon>
        <taxon>Methanobacteriota</taxon>
        <taxon>Stenosarchaea group</taxon>
        <taxon>Halobacteria</taxon>
        <taxon>Halobacteriales</taxon>
        <taxon>Haloferacaceae</taxon>
        <taxon>Haloprofundus</taxon>
    </lineage>
</organism>